<dbReference type="RefSeq" id="WP_008152778.1">
    <property type="nucleotide sequence ID" value="NZ_CAJLBM010000022.1"/>
</dbReference>
<dbReference type="Proteomes" id="UP000195975">
    <property type="component" value="Unassembled WGS sequence"/>
</dbReference>
<dbReference type="AlphaFoldDB" id="A0A9Q5SRS0"/>
<sequence length="257" mass="28352">MGVKHLFEITGKTALITGAGQGIGRSIALALAEHGANVVINYRSNRQLAETTLQDVLKMGGKAWLWEYDLLSDTLTSDFQLLRQKLGIEVDILVLNASIQIRRKWEDVTLYEFNTQMNVNVRASLELIQCCVPYMESKGWGRIVTLGSVQQNRPSKQMIVYAASKAAQLNMVKNLAWQLGNKGITINNLAPGVIGTIRNEEVLSNEVFKTKIEKNIPLRYIGEPDDLASMALLLCSEAGRYISGADILVDGGMSLPE</sequence>
<dbReference type="PRINTS" id="PR00080">
    <property type="entry name" value="SDRFAMILY"/>
</dbReference>
<dbReference type="CDD" id="cd05233">
    <property type="entry name" value="SDR_c"/>
    <property type="match status" value="1"/>
</dbReference>
<dbReference type="Pfam" id="PF13561">
    <property type="entry name" value="adh_short_C2"/>
    <property type="match status" value="1"/>
</dbReference>
<reference evidence="4" key="1">
    <citation type="submission" date="2017-04" db="EMBL/GenBank/DDBJ databases">
        <title>Function of individual gut microbiota members based on whole genome sequencing of pure cultures obtained from chicken caecum.</title>
        <authorList>
            <person name="Medvecky M."/>
            <person name="Cejkova D."/>
            <person name="Polansky O."/>
            <person name="Karasova D."/>
            <person name="Kubasova T."/>
            <person name="Cizek A."/>
            <person name="Rychlik I."/>
        </authorList>
    </citation>
    <scope>NUCLEOTIDE SEQUENCE [LARGE SCALE GENOMIC DNA]</scope>
    <source>
        <strain evidence="4">An42</strain>
    </source>
</reference>
<dbReference type="Gene3D" id="3.40.50.720">
    <property type="entry name" value="NAD(P)-binding Rossmann-like Domain"/>
    <property type="match status" value="1"/>
</dbReference>
<dbReference type="PRINTS" id="PR00081">
    <property type="entry name" value="GDHRDH"/>
</dbReference>
<name>A0A9Q5SRS0_9BACT</name>
<accession>A0A9Q5SRS0</accession>
<dbReference type="PANTHER" id="PTHR42879">
    <property type="entry name" value="3-OXOACYL-(ACYL-CARRIER-PROTEIN) REDUCTASE"/>
    <property type="match status" value="1"/>
</dbReference>
<dbReference type="InterPro" id="IPR036291">
    <property type="entry name" value="NAD(P)-bd_dom_sf"/>
</dbReference>
<dbReference type="SUPFAM" id="SSF51735">
    <property type="entry name" value="NAD(P)-binding Rossmann-fold domains"/>
    <property type="match status" value="1"/>
</dbReference>
<comment type="similarity">
    <text evidence="1">Belongs to the short-chain dehydrogenases/reductases (SDR) family.</text>
</comment>
<dbReference type="InterPro" id="IPR050259">
    <property type="entry name" value="SDR"/>
</dbReference>
<dbReference type="GeneID" id="93410215"/>
<dbReference type="FunFam" id="3.40.50.720:FF:000084">
    <property type="entry name" value="Short-chain dehydrogenase reductase"/>
    <property type="match status" value="1"/>
</dbReference>
<dbReference type="Proteomes" id="UP001213646">
    <property type="component" value="Unassembled WGS sequence"/>
</dbReference>
<evidence type="ECO:0000256" key="1">
    <source>
        <dbReference type="ARBA" id="ARBA00006484"/>
    </source>
</evidence>
<protein>
    <submittedName>
        <fullName evidence="2">SDR family oxidoreductase</fullName>
    </submittedName>
    <submittedName>
        <fullName evidence="3">Short-chain dehydrogenase</fullName>
    </submittedName>
</protein>
<organism evidence="3 4">
    <name type="scientific">Parabacteroides johnsonii</name>
    <dbReference type="NCBI Taxonomy" id="387661"/>
    <lineage>
        <taxon>Bacteria</taxon>
        <taxon>Pseudomonadati</taxon>
        <taxon>Bacteroidota</taxon>
        <taxon>Bacteroidia</taxon>
        <taxon>Bacteroidales</taxon>
        <taxon>Tannerellaceae</taxon>
        <taxon>Parabacteroides</taxon>
    </lineage>
</organism>
<reference evidence="3" key="2">
    <citation type="journal article" date="2018" name="BMC Genomics">
        <title>Whole genome sequencing and function prediction of 133 gut anaerobes isolated from chicken caecum in pure cultures.</title>
        <authorList>
            <person name="Medvecky M."/>
            <person name="Cejkova D."/>
            <person name="Polansky O."/>
            <person name="Karasova D."/>
            <person name="Kubasova T."/>
            <person name="Cizek A."/>
            <person name="Rychlik I."/>
        </authorList>
    </citation>
    <scope>NUCLEOTIDE SEQUENCE</scope>
    <source>
        <strain evidence="3">An42</strain>
    </source>
</reference>
<evidence type="ECO:0000313" key="2">
    <source>
        <dbReference type="EMBL" id="MDC7149639.1"/>
    </source>
</evidence>
<proteinExistence type="inferred from homology"/>
<evidence type="ECO:0000313" key="4">
    <source>
        <dbReference type="Proteomes" id="UP000195975"/>
    </source>
</evidence>
<comment type="caution">
    <text evidence="3">The sequence shown here is derived from an EMBL/GenBank/DDBJ whole genome shotgun (WGS) entry which is preliminary data.</text>
</comment>
<reference evidence="2" key="3">
    <citation type="submission" date="2023-01" db="EMBL/GenBank/DDBJ databases">
        <title>Exploring GABA producing Bacteroides strains toward improving mental health.</title>
        <authorList>
            <person name="Yousuf B."/>
            <person name="Bouhlel N.E."/>
            <person name="Mottawea W."/>
            <person name="Hammami R."/>
        </authorList>
    </citation>
    <scope>NUCLEOTIDE SEQUENCE</scope>
    <source>
        <strain evidence="2">UO.H1047</strain>
    </source>
</reference>
<evidence type="ECO:0000313" key="3">
    <source>
        <dbReference type="EMBL" id="OUO05253.1"/>
    </source>
</evidence>
<dbReference type="EMBL" id="JAQPYX010000079">
    <property type="protein sequence ID" value="MDC7149639.1"/>
    <property type="molecule type" value="Genomic_DNA"/>
</dbReference>
<gene>
    <name evidence="3" type="ORF">B5F96_09450</name>
    <name evidence="2" type="ORF">PQG89_09395</name>
</gene>
<dbReference type="EMBL" id="NFIJ01000008">
    <property type="protein sequence ID" value="OUO05253.1"/>
    <property type="molecule type" value="Genomic_DNA"/>
</dbReference>
<dbReference type="InterPro" id="IPR002347">
    <property type="entry name" value="SDR_fam"/>
</dbReference>